<evidence type="ECO:0000313" key="1">
    <source>
        <dbReference type="EMBL" id="ELI8104617.1"/>
    </source>
</evidence>
<protein>
    <recommendedName>
        <fullName evidence="3">Phage protein</fullName>
    </recommendedName>
</protein>
<evidence type="ECO:0000313" key="2">
    <source>
        <dbReference type="Proteomes" id="UP001182355"/>
    </source>
</evidence>
<reference evidence="1" key="1">
    <citation type="submission" date="2023-02" db="EMBL/GenBank/DDBJ databases">
        <authorList>
            <person name="Ashton P.M."/>
            <person name="Dallman T."/>
            <person name="Nair S."/>
            <person name="De Pinna E."/>
            <person name="Peters T."/>
            <person name="Grant K."/>
        </authorList>
    </citation>
    <scope>NUCLEOTIDE SEQUENCE</scope>
    <source>
        <strain evidence="1">01103883</strain>
    </source>
</reference>
<comment type="caution">
    <text evidence="1">The sequence shown here is derived from an EMBL/GenBank/DDBJ whole genome shotgun (WGS) entry which is preliminary data.</text>
</comment>
<accession>A0AAD2Z9J3</accession>
<dbReference type="Proteomes" id="UP001182355">
    <property type="component" value="Unassembled WGS sequence"/>
</dbReference>
<organism evidence="1 2">
    <name type="scientific">Yersinia enterocolitica</name>
    <dbReference type="NCBI Taxonomy" id="630"/>
    <lineage>
        <taxon>Bacteria</taxon>
        <taxon>Pseudomonadati</taxon>
        <taxon>Pseudomonadota</taxon>
        <taxon>Gammaproteobacteria</taxon>
        <taxon>Enterobacterales</taxon>
        <taxon>Yersiniaceae</taxon>
        <taxon>Yersinia</taxon>
    </lineage>
</organism>
<proteinExistence type="predicted"/>
<dbReference type="AlphaFoldDB" id="A0AAD2Z9J3"/>
<sequence>MADFTVRVQLHRASAEQYETLHENMAAHGYSKYIVGSNGQKYDLPDAEYVANKAMSVEQVRVQVSGIADAITSGAYVLVSESTSRAWFLHLTD</sequence>
<name>A0AAD2Z9J3_YEREN</name>
<dbReference type="RefSeq" id="WP_050322440.1">
    <property type="nucleotide sequence ID" value="NZ_CTEV01000064.1"/>
</dbReference>
<dbReference type="EMBL" id="ABNAVX010000061">
    <property type="protein sequence ID" value="ELI8104617.1"/>
    <property type="molecule type" value="Genomic_DNA"/>
</dbReference>
<gene>
    <name evidence="1" type="ORF">RSF11_004397</name>
</gene>
<evidence type="ECO:0008006" key="3">
    <source>
        <dbReference type="Google" id="ProtNLM"/>
    </source>
</evidence>